<proteinExistence type="predicted"/>
<organism evidence="2 3">
    <name type="scientific">Paenibacillus phoenicis</name>
    <dbReference type="NCBI Taxonomy" id="554117"/>
    <lineage>
        <taxon>Bacteria</taxon>
        <taxon>Bacillati</taxon>
        <taxon>Bacillota</taxon>
        <taxon>Bacilli</taxon>
        <taxon>Bacillales</taxon>
        <taxon>Paenibacillaceae</taxon>
        <taxon>Paenibacillus</taxon>
    </lineage>
</organism>
<feature type="chain" id="PRO_5045686702" evidence="1">
    <location>
        <begin position="25"/>
        <end position="138"/>
    </location>
</feature>
<dbReference type="EMBL" id="JAYERP010000001">
    <property type="protein sequence ID" value="MEA3572464.1"/>
    <property type="molecule type" value="Genomic_DNA"/>
</dbReference>
<gene>
    <name evidence="2" type="ORF">U9M73_21275</name>
</gene>
<protein>
    <submittedName>
        <fullName evidence="2">Uncharacterized protein</fullName>
    </submittedName>
</protein>
<sequence>MFKRTLLCALTLIITLFISGPGYAANDQDDSLGHDSISPQTKMEIIKTMEELTKISLEKLNPQNSSKLSSNAEGTLRKKLSSLGVRELTPIEVQEKISKNLVTPNVSVPPSNSNVRWYELRYTHTRSGKTYDIQELYA</sequence>
<accession>A0ABU5PS69</accession>
<keyword evidence="1" id="KW-0732">Signal</keyword>
<feature type="signal peptide" evidence="1">
    <location>
        <begin position="1"/>
        <end position="24"/>
    </location>
</feature>
<comment type="caution">
    <text evidence="2">The sequence shown here is derived from an EMBL/GenBank/DDBJ whole genome shotgun (WGS) entry which is preliminary data.</text>
</comment>
<evidence type="ECO:0000313" key="3">
    <source>
        <dbReference type="Proteomes" id="UP001292216"/>
    </source>
</evidence>
<reference evidence="2 3" key="1">
    <citation type="submission" date="2023-12" db="EMBL/GenBank/DDBJ databases">
        <title>Whole genome sequencing of Paenibacillus phoenicis isolated from the Phoenix Mars Lander spacecraft assembly facility.</title>
        <authorList>
            <person name="Garcia A."/>
            <person name="Venkateswaran K."/>
        </authorList>
    </citation>
    <scope>NUCLEOTIDE SEQUENCE [LARGE SCALE GENOMIC DNA]</scope>
    <source>
        <strain evidence="2 3">3PO2SA</strain>
    </source>
</reference>
<evidence type="ECO:0000256" key="1">
    <source>
        <dbReference type="SAM" id="SignalP"/>
    </source>
</evidence>
<dbReference type="RefSeq" id="WP_323079018.1">
    <property type="nucleotide sequence ID" value="NZ_CBCSKM010000022.1"/>
</dbReference>
<dbReference type="Proteomes" id="UP001292216">
    <property type="component" value="Unassembled WGS sequence"/>
</dbReference>
<evidence type="ECO:0000313" key="2">
    <source>
        <dbReference type="EMBL" id="MEA3572464.1"/>
    </source>
</evidence>
<keyword evidence="3" id="KW-1185">Reference proteome</keyword>
<name>A0ABU5PS69_9BACL</name>